<organism evidence="1 2">
    <name type="scientific">Rhizophagus irregularis</name>
    <dbReference type="NCBI Taxonomy" id="588596"/>
    <lineage>
        <taxon>Eukaryota</taxon>
        <taxon>Fungi</taxon>
        <taxon>Fungi incertae sedis</taxon>
        <taxon>Mucoromycota</taxon>
        <taxon>Glomeromycotina</taxon>
        <taxon>Glomeromycetes</taxon>
        <taxon>Glomerales</taxon>
        <taxon>Glomeraceae</taxon>
        <taxon>Rhizophagus</taxon>
    </lineage>
</organism>
<accession>A0A2I1GSA0</accession>
<dbReference type="Proteomes" id="UP000234323">
    <property type="component" value="Unassembled WGS sequence"/>
</dbReference>
<dbReference type="VEuPathDB" id="FungiDB:FUN_015680"/>
<name>A0A2I1GSA0_9GLOM</name>
<evidence type="ECO:0000313" key="1">
    <source>
        <dbReference type="EMBL" id="PKY49518.1"/>
    </source>
</evidence>
<dbReference type="VEuPathDB" id="FungiDB:RhiirA1_474804"/>
<keyword evidence="2" id="KW-1185">Reference proteome</keyword>
<evidence type="ECO:0000313" key="2">
    <source>
        <dbReference type="Proteomes" id="UP000234323"/>
    </source>
</evidence>
<protein>
    <submittedName>
        <fullName evidence="1">Uncharacterized protein</fullName>
    </submittedName>
</protein>
<dbReference type="EMBL" id="LLXI01000753">
    <property type="protein sequence ID" value="PKY49518.1"/>
    <property type="molecule type" value="Genomic_DNA"/>
</dbReference>
<sequence>MGKKVYSQNQETYVVCLDPVSWNSSNSPSSQNQLDDDMDPFEQLLQSSIKNCKSKTTKKRRPRFLRGEILIEWKKKVSKEINGFVNMAGYVYINFYIAQSRNLSVVQTI</sequence>
<dbReference type="AlphaFoldDB" id="A0A2I1GSA0"/>
<comment type="caution">
    <text evidence="1">The sequence shown here is derived from an EMBL/GenBank/DDBJ whole genome shotgun (WGS) entry which is preliminary data.</text>
</comment>
<reference evidence="1 2" key="1">
    <citation type="submission" date="2015-10" db="EMBL/GenBank/DDBJ databases">
        <title>Genome analyses suggest a sexual origin of heterokaryosis in a supposedly ancient asexual fungus.</title>
        <authorList>
            <person name="Ropars J."/>
            <person name="Sedzielewska K."/>
            <person name="Noel J."/>
            <person name="Charron P."/>
            <person name="Farinelli L."/>
            <person name="Marton T."/>
            <person name="Kruger M."/>
            <person name="Pelin A."/>
            <person name="Brachmann A."/>
            <person name="Corradi N."/>
        </authorList>
    </citation>
    <scope>NUCLEOTIDE SEQUENCE [LARGE SCALE GENOMIC DNA]</scope>
    <source>
        <strain evidence="1 2">A4</strain>
    </source>
</reference>
<gene>
    <name evidence="1" type="ORF">RhiirA4_465550</name>
</gene>
<proteinExistence type="predicted"/>